<evidence type="ECO:0000313" key="6">
    <source>
        <dbReference type="EMBL" id="NWW69406.1"/>
    </source>
</evidence>
<keyword evidence="4" id="KW-0539">Nucleus</keyword>
<dbReference type="Gene3D" id="1.10.10.10">
    <property type="entry name" value="Winged helix-like DNA-binding domain superfamily/Winged helix DNA-binding domain"/>
    <property type="match status" value="1"/>
</dbReference>
<dbReference type="Proteomes" id="UP000542689">
    <property type="component" value="Unassembled WGS sequence"/>
</dbReference>
<proteinExistence type="inferred from homology"/>
<dbReference type="SUPFAM" id="SSF46785">
    <property type="entry name" value="Winged helix' DNA-binding domain"/>
    <property type="match status" value="1"/>
</dbReference>
<dbReference type="GO" id="GO:0003700">
    <property type="term" value="F:DNA-binding transcription factor activity"/>
    <property type="evidence" value="ECO:0007669"/>
    <property type="project" value="InterPro"/>
</dbReference>
<evidence type="ECO:0000256" key="4">
    <source>
        <dbReference type="ARBA" id="ARBA00023242"/>
    </source>
</evidence>
<organism evidence="6 7">
    <name type="scientific">Ifrita kowaldi</name>
    <name type="common">blue-capped ifrita</name>
    <dbReference type="NCBI Taxonomy" id="461245"/>
    <lineage>
        <taxon>Eukaryota</taxon>
        <taxon>Metazoa</taxon>
        <taxon>Chordata</taxon>
        <taxon>Craniata</taxon>
        <taxon>Vertebrata</taxon>
        <taxon>Euteleostomi</taxon>
        <taxon>Archelosauria</taxon>
        <taxon>Archosauria</taxon>
        <taxon>Dinosauria</taxon>
        <taxon>Saurischia</taxon>
        <taxon>Theropoda</taxon>
        <taxon>Coelurosauria</taxon>
        <taxon>Aves</taxon>
        <taxon>Neognathae</taxon>
        <taxon>Neoaves</taxon>
        <taxon>Telluraves</taxon>
        <taxon>Australaves</taxon>
        <taxon>Passeriformes</taxon>
        <taxon>Corvoidea</taxon>
        <taxon>Cinclosomatidae</taxon>
        <taxon>Ifrita</taxon>
    </lineage>
</organism>
<feature type="non-terminal residue" evidence="6">
    <location>
        <position position="147"/>
    </location>
</feature>
<accession>A0A7K6Q6R5</accession>
<dbReference type="Pfam" id="PF00447">
    <property type="entry name" value="HSF_DNA-bind"/>
    <property type="match status" value="1"/>
</dbReference>
<dbReference type="InterPro" id="IPR000232">
    <property type="entry name" value="HSF_DNA-bd"/>
</dbReference>
<evidence type="ECO:0000313" key="7">
    <source>
        <dbReference type="Proteomes" id="UP000542689"/>
    </source>
</evidence>
<evidence type="ECO:0000259" key="5">
    <source>
        <dbReference type="Pfam" id="PF00447"/>
    </source>
</evidence>
<sequence length="147" mass="16504">SARLNARAFPAKLWSPAKSPQIRSVRWDSQAQGLLIDHSLFEKELLRPAGAHGTGGGGTATSPDAFKATQFCSFLCQLSCYSFHNVLGRVGTAVPGDAGAWLHFRNPWFHCDRPDLLLCMKRCTRPKRQRPVAGREGRMHWRSRFQQ</sequence>
<comment type="subcellular location">
    <subcellularLocation>
        <location evidence="1">Nucleus</location>
    </subcellularLocation>
</comment>
<keyword evidence="3" id="KW-0238">DNA-binding</keyword>
<dbReference type="GO" id="GO:0005634">
    <property type="term" value="C:nucleus"/>
    <property type="evidence" value="ECO:0007669"/>
    <property type="project" value="UniProtKB-SubCell"/>
</dbReference>
<evidence type="ECO:0000256" key="3">
    <source>
        <dbReference type="ARBA" id="ARBA00023125"/>
    </source>
</evidence>
<feature type="non-terminal residue" evidence="6">
    <location>
        <position position="1"/>
    </location>
</feature>
<dbReference type="GO" id="GO:0043565">
    <property type="term" value="F:sequence-specific DNA binding"/>
    <property type="evidence" value="ECO:0007669"/>
    <property type="project" value="InterPro"/>
</dbReference>
<dbReference type="EMBL" id="VZRS01018003">
    <property type="protein sequence ID" value="NWW69406.1"/>
    <property type="molecule type" value="Genomic_DNA"/>
</dbReference>
<name>A0A7K6Q6R5_9CORV</name>
<reference evidence="6 7" key="1">
    <citation type="submission" date="2019-09" db="EMBL/GenBank/DDBJ databases">
        <title>Bird 10,000 Genomes (B10K) Project - Family phase.</title>
        <authorList>
            <person name="Zhang G."/>
        </authorList>
    </citation>
    <scope>NUCLEOTIDE SEQUENCE [LARGE SCALE GENOMIC DNA]</scope>
    <source>
        <strain evidence="6">B10K-DU-029-41</strain>
        <tissue evidence="6">Liver</tissue>
    </source>
</reference>
<feature type="domain" description="HSF-type DNA-binding" evidence="5">
    <location>
        <begin position="9"/>
        <end position="122"/>
    </location>
</feature>
<keyword evidence="7" id="KW-1185">Reference proteome</keyword>
<gene>
    <name evidence="6" type="primary">Hsf5_1</name>
    <name evidence="6" type="ORF">IFRKOW_R02815</name>
</gene>
<dbReference type="AlphaFoldDB" id="A0A7K6Q6R5"/>
<comment type="caution">
    <text evidence="6">The sequence shown here is derived from an EMBL/GenBank/DDBJ whole genome shotgun (WGS) entry which is preliminary data.</text>
</comment>
<comment type="similarity">
    <text evidence="2">Belongs to the HSF family.</text>
</comment>
<dbReference type="InterPro" id="IPR036388">
    <property type="entry name" value="WH-like_DNA-bd_sf"/>
</dbReference>
<evidence type="ECO:0000256" key="1">
    <source>
        <dbReference type="ARBA" id="ARBA00004123"/>
    </source>
</evidence>
<protein>
    <submittedName>
        <fullName evidence="6">HSF5 protein</fullName>
    </submittedName>
</protein>
<evidence type="ECO:0000256" key="2">
    <source>
        <dbReference type="ARBA" id="ARBA00006403"/>
    </source>
</evidence>
<dbReference type="InterPro" id="IPR036390">
    <property type="entry name" value="WH_DNA-bd_sf"/>
</dbReference>